<protein>
    <submittedName>
        <fullName evidence="1">Uncharacterized protein</fullName>
    </submittedName>
</protein>
<gene>
    <name evidence="1" type="ORF">SCAR479_04619</name>
</gene>
<proteinExistence type="predicted"/>
<evidence type="ECO:0000313" key="1">
    <source>
        <dbReference type="EMBL" id="KAK9778597.1"/>
    </source>
</evidence>
<organism evidence="1 2">
    <name type="scientific">Seiridium cardinale</name>
    <dbReference type="NCBI Taxonomy" id="138064"/>
    <lineage>
        <taxon>Eukaryota</taxon>
        <taxon>Fungi</taxon>
        <taxon>Dikarya</taxon>
        <taxon>Ascomycota</taxon>
        <taxon>Pezizomycotina</taxon>
        <taxon>Sordariomycetes</taxon>
        <taxon>Xylariomycetidae</taxon>
        <taxon>Amphisphaeriales</taxon>
        <taxon>Sporocadaceae</taxon>
        <taxon>Seiridium</taxon>
    </lineage>
</organism>
<sequence>MTEPTPVLIDLKPAPVLEDQEPKPAWKDQFDFDKTFVVSSSDDDAEIRNSGEQFQVRYVEIGGYKNSEYDDTPAISSTTRLQIRKDHEGRRLRYLVREAFLAARARTEGNFDCTYHLAVVDATFYYNHESMAIPAILLRGTERDPLVGSLPDNLKEFHDAFGLAFAQEMTNIWQWVEYLCIFTGYGRPSDEIPSQESRRVMIPEGVLAELESAQRVDKRIYSAIMEPENLKMSDLKIAQEPPPPWNNQFDPHTLFLRYEHTKEEDFKKSPDGQCMAKVLYVEKGGYKDSVYQDEPAPGFDSKVMIRKDDKGAWFRETAREMYLAAMEYTEGRFDCTYHLAVLKVVEDHGFATTHSPAILFRARTKTMQSEESDILIDFSMMLSMHLNFALHKEGFVPRGLLLYMADSRPTTAALQHMVERKQILDGEEPTHAKCYNWDRSPHNRIIPNGATPVDLLVECSSNSDDDDMHD</sequence>
<dbReference type="Proteomes" id="UP001465668">
    <property type="component" value="Unassembled WGS sequence"/>
</dbReference>
<reference evidence="1 2" key="1">
    <citation type="submission" date="2024-02" db="EMBL/GenBank/DDBJ databases">
        <title>First draft genome assembly of two strains of Seiridium cardinale.</title>
        <authorList>
            <person name="Emiliani G."/>
            <person name="Scali E."/>
        </authorList>
    </citation>
    <scope>NUCLEOTIDE SEQUENCE [LARGE SCALE GENOMIC DNA]</scope>
    <source>
        <strain evidence="1 2">BM-138-000479</strain>
    </source>
</reference>
<keyword evidence="2" id="KW-1185">Reference proteome</keyword>
<accession>A0ABR2XXY2</accession>
<evidence type="ECO:0000313" key="2">
    <source>
        <dbReference type="Proteomes" id="UP001465668"/>
    </source>
</evidence>
<comment type="caution">
    <text evidence="1">The sequence shown here is derived from an EMBL/GenBank/DDBJ whole genome shotgun (WGS) entry which is preliminary data.</text>
</comment>
<dbReference type="EMBL" id="JARVKM010000015">
    <property type="protein sequence ID" value="KAK9778597.1"/>
    <property type="molecule type" value="Genomic_DNA"/>
</dbReference>
<name>A0ABR2XXY2_9PEZI</name>